<gene>
    <name evidence="6" type="ORF">AMELA_G00155230</name>
</gene>
<dbReference type="InterPro" id="IPR003591">
    <property type="entry name" value="Leu-rich_rpt_typical-subtyp"/>
</dbReference>
<dbReference type="PANTHER" id="PTHR24369">
    <property type="entry name" value="ANTIGEN BSP, PUTATIVE-RELATED"/>
    <property type="match status" value="1"/>
</dbReference>
<protein>
    <recommendedName>
        <fullName evidence="5">LRRCT domain-containing protein</fullName>
    </recommendedName>
</protein>
<dbReference type="SMART" id="SM00082">
    <property type="entry name" value="LRRCT"/>
    <property type="match status" value="1"/>
</dbReference>
<sequence length="216" mass="24852">MRLFNGLLLLVLVFIVAEARRGLRLGQDKSRGRSKSKSVKRFAGSCKEYIENGDKFLDCQDCHLTAVLHDWPLDIDHLLLARNRLKVLEDNTFSHFRNLVSLDLQLNEISLIKAGAFSGLSKLTTLLLQHNHLQVVSEAMFIPMPQLRYLRLHDNPWTCDCQLDSLVRFLQVPSNRYMGNFAKCAEPTRFWGQQLKTLDPKLLCMPPMQAQVHLPR</sequence>
<dbReference type="PANTHER" id="PTHR24369:SF213">
    <property type="entry name" value="INSULIN LIKE GROWTH FACTOR BINDING PROTEIN ACID LABILE SUBUNIT"/>
    <property type="match status" value="1"/>
</dbReference>
<evidence type="ECO:0000256" key="1">
    <source>
        <dbReference type="ARBA" id="ARBA00022614"/>
    </source>
</evidence>
<evidence type="ECO:0000256" key="4">
    <source>
        <dbReference type="SAM" id="SignalP"/>
    </source>
</evidence>
<name>A0A7J6ADC5_AMEME</name>
<feature type="domain" description="LRRCT" evidence="5">
    <location>
        <begin position="155"/>
        <end position="205"/>
    </location>
</feature>
<dbReference type="AlphaFoldDB" id="A0A7J6ADC5"/>
<keyword evidence="7" id="KW-1185">Reference proteome</keyword>
<evidence type="ECO:0000313" key="7">
    <source>
        <dbReference type="Proteomes" id="UP000593565"/>
    </source>
</evidence>
<dbReference type="GO" id="GO:0005886">
    <property type="term" value="C:plasma membrane"/>
    <property type="evidence" value="ECO:0007669"/>
    <property type="project" value="TreeGrafter"/>
</dbReference>
<reference evidence="6 7" key="1">
    <citation type="submission" date="2020-02" db="EMBL/GenBank/DDBJ databases">
        <title>A chromosome-scale genome assembly of the black bullhead catfish (Ameiurus melas).</title>
        <authorList>
            <person name="Wen M."/>
            <person name="Zham M."/>
            <person name="Cabau C."/>
            <person name="Klopp C."/>
            <person name="Donnadieu C."/>
            <person name="Roques C."/>
            <person name="Bouchez O."/>
            <person name="Lampietro C."/>
            <person name="Jouanno E."/>
            <person name="Herpin A."/>
            <person name="Louis A."/>
            <person name="Berthelot C."/>
            <person name="Parey E."/>
            <person name="Roest-Crollius H."/>
            <person name="Braasch I."/>
            <person name="Postlethwait J."/>
            <person name="Robinson-Rechavi M."/>
            <person name="Echchiki A."/>
            <person name="Begum T."/>
            <person name="Montfort J."/>
            <person name="Schartl M."/>
            <person name="Bobe J."/>
            <person name="Guiguen Y."/>
        </authorList>
    </citation>
    <scope>NUCLEOTIDE SEQUENCE [LARGE SCALE GENOMIC DNA]</scope>
    <source>
        <strain evidence="6">M_S1</strain>
        <tissue evidence="6">Blood</tissue>
    </source>
</reference>
<keyword evidence="2 4" id="KW-0732">Signal</keyword>
<feature type="non-terminal residue" evidence="6">
    <location>
        <position position="216"/>
    </location>
</feature>
<evidence type="ECO:0000256" key="2">
    <source>
        <dbReference type="ARBA" id="ARBA00022729"/>
    </source>
</evidence>
<comment type="caution">
    <text evidence="6">The sequence shown here is derived from an EMBL/GenBank/DDBJ whole genome shotgun (WGS) entry which is preliminary data.</text>
</comment>
<feature type="chain" id="PRO_5029717720" description="LRRCT domain-containing protein" evidence="4">
    <location>
        <begin position="20"/>
        <end position="216"/>
    </location>
</feature>
<evidence type="ECO:0000256" key="3">
    <source>
        <dbReference type="ARBA" id="ARBA00022737"/>
    </source>
</evidence>
<keyword evidence="3" id="KW-0677">Repeat</keyword>
<dbReference type="SMART" id="SM00369">
    <property type="entry name" value="LRR_TYP"/>
    <property type="match status" value="3"/>
</dbReference>
<dbReference type="Proteomes" id="UP000593565">
    <property type="component" value="Unassembled WGS sequence"/>
</dbReference>
<dbReference type="InterPro" id="IPR001611">
    <property type="entry name" value="Leu-rich_rpt"/>
</dbReference>
<keyword evidence="1" id="KW-0433">Leucine-rich repeat</keyword>
<dbReference type="InterPro" id="IPR000483">
    <property type="entry name" value="Cys-rich_flank_reg_C"/>
</dbReference>
<dbReference type="InterPro" id="IPR032675">
    <property type="entry name" value="LRR_dom_sf"/>
</dbReference>
<dbReference type="Gene3D" id="3.80.10.10">
    <property type="entry name" value="Ribonuclease Inhibitor"/>
    <property type="match status" value="1"/>
</dbReference>
<evidence type="ECO:0000313" key="6">
    <source>
        <dbReference type="EMBL" id="KAF4080944.1"/>
    </source>
</evidence>
<organism evidence="6 7">
    <name type="scientific">Ameiurus melas</name>
    <name type="common">Black bullhead</name>
    <name type="synonym">Silurus melas</name>
    <dbReference type="NCBI Taxonomy" id="219545"/>
    <lineage>
        <taxon>Eukaryota</taxon>
        <taxon>Metazoa</taxon>
        <taxon>Chordata</taxon>
        <taxon>Craniata</taxon>
        <taxon>Vertebrata</taxon>
        <taxon>Euteleostomi</taxon>
        <taxon>Actinopterygii</taxon>
        <taxon>Neopterygii</taxon>
        <taxon>Teleostei</taxon>
        <taxon>Ostariophysi</taxon>
        <taxon>Siluriformes</taxon>
        <taxon>Ictaluridae</taxon>
        <taxon>Ameiurus</taxon>
    </lineage>
</organism>
<accession>A0A7J6ADC5</accession>
<dbReference type="InterPro" id="IPR050541">
    <property type="entry name" value="LRR_TM_domain-containing"/>
</dbReference>
<proteinExistence type="predicted"/>
<dbReference type="EMBL" id="JAAGNN010000013">
    <property type="protein sequence ID" value="KAF4080944.1"/>
    <property type="molecule type" value="Genomic_DNA"/>
</dbReference>
<evidence type="ECO:0000259" key="5">
    <source>
        <dbReference type="SMART" id="SM00082"/>
    </source>
</evidence>
<dbReference type="Pfam" id="PF13855">
    <property type="entry name" value="LRR_8"/>
    <property type="match status" value="1"/>
</dbReference>
<feature type="signal peptide" evidence="4">
    <location>
        <begin position="1"/>
        <end position="19"/>
    </location>
</feature>
<dbReference type="SUPFAM" id="SSF52058">
    <property type="entry name" value="L domain-like"/>
    <property type="match status" value="1"/>
</dbReference>